<gene>
    <name evidence="1" type="ORF">MRB53_035873</name>
</gene>
<reference evidence="1 2" key="1">
    <citation type="journal article" date="2022" name="Hortic Res">
        <title>A haplotype resolved chromosomal level avocado genome allows analysis of novel avocado genes.</title>
        <authorList>
            <person name="Nath O."/>
            <person name="Fletcher S.J."/>
            <person name="Hayward A."/>
            <person name="Shaw L.M."/>
            <person name="Masouleh A.K."/>
            <person name="Furtado A."/>
            <person name="Henry R.J."/>
            <person name="Mitter N."/>
        </authorList>
    </citation>
    <scope>NUCLEOTIDE SEQUENCE [LARGE SCALE GENOMIC DNA]</scope>
    <source>
        <strain evidence="2">cv. Hass</strain>
    </source>
</reference>
<accession>A0ACC2K5W2</accession>
<evidence type="ECO:0000313" key="1">
    <source>
        <dbReference type="EMBL" id="KAJ8616501.1"/>
    </source>
</evidence>
<proteinExistence type="predicted"/>
<dbReference type="EMBL" id="CM056820">
    <property type="protein sequence ID" value="KAJ8616501.1"/>
    <property type="molecule type" value="Genomic_DNA"/>
</dbReference>
<dbReference type="Proteomes" id="UP001234297">
    <property type="component" value="Chromosome 12"/>
</dbReference>
<evidence type="ECO:0000313" key="2">
    <source>
        <dbReference type="Proteomes" id="UP001234297"/>
    </source>
</evidence>
<organism evidence="1 2">
    <name type="scientific">Persea americana</name>
    <name type="common">Avocado</name>
    <dbReference type="NCBI Taxonomy" id="3435"/>
    <lineage>
        <taxon>Eukaryota</taxon>
        <taxon>Viridiplantae</taxon>
        <taxon>Streptophyta</taxon>
        <taxon>Embryophyta</taxon>
        <taxon>Tracheophyta</taxon>
        <taxon>Spermatophyta</taxon>
        <taxon>Magnoliopsida</taxon>
        <taxon>Magnoliidae</taxon>
        <taxon>Laurales</taxon>
        <taxon>Lauraceae</taxon>
        <taxon>Persea</taxon>
    </lineage>
</organism>
<keyword evidence="2" id="KW-1185">Reference proteome</keyword>
<protein>
    <submittedName>
        <fullName evidence="1">Uncharacterized protein</fullName>
    </submittedName>
</protein>
<comment type="caution">
    <text evidence="1">The sequence shown here is derived from an EMBL/GenBank/DDBJ whole genome shotgun (WGS) entry which is preliminary data.</text>
</comment>
<sequence length="532" mass="60005">MLDHWTLFGFWLPKRAGVVVSILVVVLQFEGCFSINDEGLALLRFRMEVQSDPYGALANWDSSDSDPCQWTGIGCVDGEVRIVDLKDLSLGGRLAPELGELRNLRSLVLQKNSFFGSVPKEIAKLIMLEVLDIRSNKLNGTLPIEMGDMLSLKRLLICDNRFQGSIPMEFEKLKMLVEIQHDENVVANVKMGADHLNRKFGHWGEFKRFSSHKHGEKCYENMAGVPKLNRAELETACEDFSNITGTLPNCTLYKGTLSSGVEIAVASTTIKSAKDWSEQAEVHFRKKVDTLSRVNHKNFINILGHCKEEEPFLRMMVLEYAPSSLYDHLHANGFEHLDWNARMRIIMGVAYCLQYMHHELNPPIPHSNLTSKVVYLTDDYAAKIGEFDFWKEFVAKGKISDDEGTNPSQLPFADLESNVYNFGIVTLEIITGKLPYSEEQGFLVNWASEYLNNGHTIGHIVDSSLKSFKSNELNSVCEVILECIKQDPRQRPTMKEVSTKLKEVLGISPGAAKSKLSPLWWAELEILSLEAS</sequence>
<name>A0ACC2K5W2_PERAE</name>